<reference evidence="3" key="1">
    <citation type="submission" date="2023-06" db="EMBL/GenBank/DDBJ databases">
        <title>Gycomyces niveus sp.nov., a novel actinomycete isolated from soil in Shouguang.</title>
        <authorList>
            <person name="Yang X."/>
            <person name="Zhao J."/>
        </authorList>
    </citation>
    <scope>NUCLEOTIDE SEQUENCE</scope>
    <source>
        <strain evidence="3">NEAU C2</strain>
    </source>
</reference>
<protein>
    <submittedName>
        <fullName evidence="3">Type VII secretion protein EccB</fullName>
    </submittedName>
</protein>
<feature type="transmembrane region" description="Helical" evidence="2">
    <location>
        <begin position="42"/>
        <end position="64"/>
    </location>
</feature>
<keyword evidence="2" id="KW-0812">Transmembrane</keyword>
<organism evidence="3 4">
    <name type="scientific">Glycomyces tritici</name>
    <dbReference type="NCBI Taxonomy" id="2665176"/>
    <lineage>
        <taxon>Bacteria</taxon>
        <taxon>Bacillati</taxon>
        <taxon>Actinomycetota</taxon>
        <taxon>Actinomycetes</taxon>
        <taxon>Glycomycetales</taxon>
        <taxon>Glycomycetaceae</taxon>
        <taxon>Glycomyces</taxon>
    </lineage>
</organism>
<feature type="region of interest" description="Disordered" evidence="1">
    <location>
        <begin position="504"/>
        <end position="533"/>
    </location>
</feature>
<dbReference type="Proteomes" id="UP001171902">
    <property type="component" value="Unassembled WGS sequence"/>
</dbReference>
<sequence>MAQMRSRREQVEAHKFITSRMNQALVLANPDSIERPLRRIGVSIFASVMVLALVFGGFAIATLFNKGNALPVEGNIITIKGSNAVYVYITKDGKEGTPEDPARLWQVTNYTSALLLAKPGSTGMPEVQDLKPSSLAGIPRGSFTIGIQGIPSQPPDKKELLQKINWNVCSMPREDGGTDDYQLTQLVVGDMDQPTEWLGDGKWILAKTTVKPNSEEVPDYYLLWNGARYEIGNDEEYPAETLIDDLGLLTSDAMALNESMINTIPAASPMAPPVRDEFGEPSEVPASGGGTLTYGVPVEAAGDKYVLIHENGVDTFARISDTMAKLLQKHVGSTQQAEPTTVSQFGSQAAYEPRNYPKEDLSESLWSSQGKRPAVCAVYDPREQNVESTVIQVAMYETAPETLTDNAKSVEVLEDGSIFSDVEGLEAQTVLPQGTAALIDSRTDQGATISGITYMVSDQGVRHGISDDGKTDTTQTMLGYGGVKPVSVPDTMIHLIPRGPDLDPFEARKQMSSNAEDIQVYETAPAEEEGGGG</sequence>
<gene>
    <name evidence="3" type="primary">eccB</name>
    <name evidence="3" type="ORF">QWI33_24925</name>
</gene>
<evidence type="ECO:0000313" key="4">
    <source>
        <dbReference type="Proteomes" id="UP001171902"/>
    </source>
</evidence>
<dbReference type="PANTHER" id="PTHR40765">
    <property type="entry name" value="ESX-2 SECRETION SYSTEM ATPASE ECCB2"/>
    <property type="match status" value="1"/>
</dbReference>
<keyword evidence="4" id="KW-1185">Reference proteome</keyword>
<proteinExistence type="predicted"/>
<evidence type="ECO:0000256" key="1">
    <source>
        <dbReference type="SAM" id="MobiDB-lite"/>
    </source>
</evidence>
<keyword evidence="2" id="KW-1133">Transmembrane helix</keyword>
<dbReference type="InterPro" id="IPR044857">
    <property type="entry name" value="T7SS_EccB_R1"/>
</dbReference>
<dbReference type="Pfam" id="PF05108">
    <property type="entry name" value="T7SS_ESX1_EccB"/>
    <property type="match status" value="1"/>
</dbReference>
<dbReference type="RefSeq" id="WP_289959552.1">
    <property type="nucleotide sequence ID" value="NZ_JAUEMJ010000010.1"/>
</dbReference>
<keyword evidence="2" id="KW-0472">Membrane</keyword>
<name>A0ABT7YX97_9ACTN</name>
<dbReference type="InterPro" id="IPR007795">
    <property type="entry name" value="T7SS_EccB"/>
</dbReference>
<evidence type="ECO:0000256" key="2">
    <source>
        <dbReference type="SAM" id="Phobius"/>
    </source>
</evidence>
<evidence type="ECO:0000313" key="3">
    <source>
        <dbReference type="EMBL" id="MDN3242989.1"/>
    </source>
</evidence>
<dbReference type="PANTHER" id="PTHR40765:SF2">
    <property type="entry name" value="ESX-2 SECRETION SYSTEM ATPASE ECCB2"/>
    <property type="match status" value="1"/>
</dbReference>
<dbReference type="NCBIfam" id="TIGR03919">
    <property type="entry name" value="T7SS_EccB"/>
    <property type="match status" value="1"/>
</dbReference>
<comment type="caution">
    <text evidence="3">The sequence shown here is derived from an EMBL/GenBank/DDBJ whole genome shotgun (WGS) entry which is preliminary data.</text>
</comment>
<dbReference type="Gene3D" id="3.30.2390.20">
    <property type="entry name" value="Type VII secretion system EccB, repeat 1 domain"/>
    <property type="match status" value="1"/>
</dbReference>
<accession>A0ABT7YX97</accession>
<dbReference type="EMBL" id="JAUEMJ010000010">
    <property type="protein sequence ID" value="MDN3242989.1"/>
    <property type="molecule type" value="Genomic_DNA"/>
</dbReference>